<name>A0A8J9YBB9_9NEOP</name>
<keyword evidence="2" id="KW-1185">Reference proteome</keyword>
<protein>
    <submittedName>
        <fullName evidence="1">Uncharacterized protein</fullName>
    </submittedName>
</protein>
<evidence type="ECO:0000313" key="1">
    <source>
        <dbReference type="EMBL" id="CAH0726084.1"/>
    </source>
</evidence>
<feature type="non-terminal residue" evidence="1">
    <location>
        <position position="70"/>
    </location>
</feature>
<dbReference type="Proteomes" id="UP000838878">
    <property type="component" value="Chromosome 5"/>
</dbReference>
<gene>
    <name evidence="1" type="ORF">BINO364_LOCUS11595</name>
</gene>
<organism evidence="1 2">
    <name type="scientific">Brenthis ino</name>
    <name type="common">lesser marbled fritillary</name>
    <dbReference type="NCBI Taxonomy" id="405034"/>
    <lineage>
        <taxon>Eukaryota</taxon>
        <taxon>Metazoa</taxon>
        <taxon>Ecdysozoa</taxon>
        <taxon>Arthropoda</taxon>
        <taxon>Hexapoda</taxon>
        <taxon>Insecta</taxon>
        <taxon>Pterygota</taxon>
        <taxon>Neoptera</taxon>
        <taxon>Endopterygota</taxon>
        <taxon>Lepidoptera</taxon>
        <taxon>Glossata</taxon>
        <taxon>Ditrysia</taxon>
        <taxon>Papilionoidea</taxon>
        <taxon>Nymphalidae</taxon>
        <taxon>Heliconiinae</taxon>
        <taxon>Argynnini</taxon>
        <taxon>Brenthis</taxon>
    </lineage>
</organism>
<dbReference type="AlphaFoldDB" id="A0A8J9YBB9"/>
<dbReference type="EMBL" id="OV170225">
    <property type="protein sequence ID" value="CAH0726084.1"/>
    <property type="molecule type" value="Genomic_DNA"/>
</dbReference>
<reference evidence="1" key="1">
    <citation type="submission" date="2021-12" db="EMBL/GenBank/DDBJ databases">
        <authorList>
            <person name="Martin H S."/>
        </authorList>
    </citation>
    <scope>NUCLEOTIDE SEQUENCE</scope>
</reference>
<proteinExistence type="predicted"/>
<sequence>MIPEKIFLIPSNPGNKEFLPDSDKIGGTVTIGVTVILQGSSSRRDNENFLDLVNLIVAGLQRKISAVFIL</sequence>
<accession>A0A8J9YBB9</accession>
<evidence type="ECO:0000313" key="2">
    <source>
        <dbReference type="Proteomes" id="UP000838878"/>
    </source>
</evidence>